<feature type="region of interest" description="Disordered" evidence="2">
    <location>
        <begin position="506"/>
        <end position="681"/>
    </location>
</feature>
<feature type="compositionally biased region" description="Basic and acidic residues" evidence="2">
    <location>
        <begin position="80"/>
        <end position="95"/>
    </location>
</feature>
<feature type="compositionally biased region" description="Basic and acidic residues" evidence="2">
    <location>
        <begin position="783"/>
        <end position="799"/>
    </location>
</feature>
<protein>
    <submittedName>
        <fullName evidence="3">Uncharacterized protein</fullName>
    </submittedName>
</protein>
<feature type="region of interest" description="Disordered" evidence="2">
    <location>
        <begin position="783"/>
        <end position="1033"/>
    </location>
</feature>
<evidence type="ECO:0000256" key="1">
    <source>
        <dbReference type="SAM" id="Coils"/>
    </source>
</evidence>
<proteinExistence type="predicted"/>
<feature type="compositionally biased region" description="Basic and acidic residues" evidence="2">
    <location>
        <begin position="864"/>
        <end position="877"/>
    </location>
</feature>
<gene>
    <name evidence="3" type="ORF">F2Q70_00036692</name>
</gene>
<dbReference type="AlphaFoldDB" id="A0A8S9JPN9"/>
<feature type="compositionally biased region" description="Basic and acidic residues" evidence="2">
    <location>
        <begin position="111"/>
        <end position="126"/>
    </location>
</feature>
<organism evidence="3">
    <name type="scientific">Brassica cretica</name>
    <name type="common">Mustard</name>
    <dbReference type="NCBI Taxonomy" id="69181"/>
    <lineage>
        <taxon>Eukaryota</taxon>
        <taxon>Viridiplantae</taxon>
        <taxon>Streptophyta</taxon>
        <taxon>Embryophyta</taxon>
        <taxon>Tracheophyta</taxon>
        <taxon>Spermatophyta</taxon>
        <taxon>Magnoliopsida</taxon>
        <taxon>eudicotyledons</taxon>
        <taxon>Gunneridae</taxon>
        <taxon>Pentapetalae</taxon>
        <taxon>rosids</taxon>
        <taxon>malvids</taxon>
        <taxon>Brassicales</taxon>
        <taxon>Brassicaceae</taxon>
        <taxon>Brassiceae</taxon>
        <taxon>Brassica</taxon>
    </lineage>
</organism>
<keyword evidence="1" id="KW-0175">Coiled coil</keyword>
<feature type="compositionally biased region" description="Basic residues" evidence="2">
    <location>
        <begin position="550"/>
        <end position="561"/>
    </location>
</feature>
<sequence>MTLLAEPSRSPTYWARPCYLMGLVEGCNPSPGISPSQFTCEQRSGLSEFVGQSRLSREEKGKDIANSPSPTRDVTANVADAHRQIREEAAGRVETSDDGSASSRYCGNESGEDRSGGSINSERDRSEALRQVLRQRDGSMNFIVEKYDSTLKQTMVQLGASEKLAQARLKATERVRAEHKKANDKDAEEKEVLRAKFEELEGKLKSDRASKKELAREKARLERATAALEKEKAKLRKERDAAVEKLIKERQLRKDSRSLEVTRGRERVQAAMTDKANRCFGRVRDYLVRLDALGKAKNLYVQASGTRKCLEMIKDSGMAIPQEMIDVLSEQEKLHEAEATKLRVNPLSDSDIALSPLLLPSPFVDERFRTSFDPYGSNVDLIGPETASQLLTSREVVDDQSGEPAVDVTDQARTRLGRYVASELSPKLGRYVATEVSPKLGRYVATEHFATRIRSLTRRSFLRVLRRSQRTATFVGLTSVKSGYVVNMPEFPERDGRSPRFERYSKRQTGAATSAGVPESTNSERTGASKERDSGLVGEDVVAEPSASSPKRKKKSKRTKKKVADEALDADAPLEEATSLGEASKGSETEKKKGRRKRLWEGTTSPVNEEKPAPRPSSDGTTPVDAVGRESLSPETSSEKRRKVSAREGDPRSESAASERSVPDSTTRKGARSKGSFARRGGVEFPDRVQFSYDEKTPLIFNPPGCAELTRQICGGTRELPPIGDLYFKDEYVDAAFAIARSDRSMNFLVEKYDSTLKQTMVQPGASEKLAQARLKAIERVRAEHKKANEKAAKEKESGEPAVDVTSAPTKQTVAPEEENHEKYDPKTGDALVQEERAENVSPQDPVLVSDSSSKGQEDEEEGGDRAEKTLSPKPNEEEATCEKGGALSIPPSKADLLAPTSSQVEDLTVSVAEDLQDPPVLSAPTGNGDDQDSDVGLEDPVLVSDTSSEGREDEEEEGDRVEKTPSPKPNEEEATSEIKKGSASSIPPSDAVHLALVPTSVEGPTIPVAEDAQDPPVPNVLTGDGNVQGSVA</sequence>
<evidence type="ECO:0000256" key="2">
    <source>
        <dbReference type="SAM" id="MobiDB-lite"/>
    </source>
</evidence>
<feature type="compositionally biased region" description="Basic and acidic residues" evidence="2">
    <location>
        <begin position="961"/>
        <end position="981"/>
    </location>
</feature>
<comment type="caution">
    <text evidence="3">The sequence shown here is derived from an EMBL/GenBank/DDBJ whole genome shotgun (WGS) entry which is preliminary data.</text>
</comment>
<dbReference type="EMBL" id="QGKY02000246">
    <property type="protein sequence ID" value="KAF2584054.1"/>
    <property type="molecule type" value="Genomic_DNA"/>
</dbReference>
<evidence type="ECO:0000313" key="3">
    <source>
        <dbReference type="EMBL" id="KAF2584054.1"/>
    </source>
</evidence>
<feature type="region of interest" description="Disordered" evidence="2">
    <location>
        <begin position="49"/>
        <end position="126"/>
    </location>
</feature>
<name>A0A8S9JPN9_BRACR</name>
<accession>A0A8S9JPN9</accession>
<reference evidence="3" key="1">
    <citation type="submission" date="2019-12" db="EMBL/GenBank/DDBJ databases">
        <title>Genome sequencing and annotation of Brassica cretica.</title>
        <authorList>
            <person name="Studholme D.J."/>
            <person name="Sarris P.F."/>
        </authorList>
    </citation>
    <scope>NUCLEOTIDE SEQUENCE</scope>
    <source>
        <strain evidence="3">PFS-102/07</strain>
        <tissue evidence="3">Leaf</tissue>
    </source>
</reference>
<feature type="coiled-coil region" evidence="1">
    <location>
        <begin position="183"/>
        <end position="245"/>
    </location>
</feature>
<feature type="compositionally biased region" description="Basic and acidic residues" evidence="2">
    <location>
        <begin position="818"/>
        <end position="839"/>
    </location>
</feature>